<evidence type="ECO:0000256" key="1">
    <source>
        <dbReference type="SAM" id="MobiDB-lite"/>
    </source>
</evidence>
<proteinExistence type="predicted"/>
<name>A0A1K0JKL3_CUPNE</name>
<feature type="region of interest" description="Disordered" evidence="1">
    <location>
        <begin position="37"/>
        <end position="59"/>
    </location>
</feature>
<reference evidence="2" key="1">
    <citation type="submission" date="2016-09" db="EMBL/GenBank/DDBJ databases">
        <authorList>
            <person name="Capua I."/>
            <person name="De Benedictis P."/>
            <person name="Joannis T."/>
            <person name="Lombin L.H."/>
            <person name="Cattoli G."/>
        </authorList>
    </citation>
    <scope>NUCLEOTIDE SEQUENCE</scope>
    <source>
        <strain evidence="2">B9</strain>
    </source>
</reference>
<gene>
    <name evidence="2" type="ORF">CNECB9_4690003</name>
</gene>
<dbReference type="EMBL" id="FMSH01000411">
    <property type="protein sequence ID" value="SCU87367.1"/>
    <property type="molecule type" value="Genomic_DNA"/>
</dbReference>
<sequence length="59" mass="6526">MHCVRAVHVQNYRSAAETETGQLPDKLFKNIEFTGEGGGDRWHDANVMTPSPECPARLG</sequence>
<organism evidence="2">
    <name type="scientific">Cupriavidus necator</name>
    <name type="common">Alcaligenes eutrophus</name>
    <name type="synonym">Ralstonia eutropha</name>
    <dbReference type="NCBI Taxonomy" id="106590"/>
    <lineage>
        <taxon>Bacteria</taxon>
        <taxon>Pseudomonadati</taxon>
        <taxon>Pseudomonadota</taxon>
        <taxon>Betaproteobacteria</taxon>
        <taxon>Burkholderiales</taxon>
        <taxon>Burkholderiaceae</taxon>
        <taxon>Cupriavidus</taxon>
    </lineage>
</organism>
<accession>A0A1K0JKL3</accession>
<dbReference type="AlphaFoldDB" id="A0A1K0JKL3"/>
<evidence type="ECO:0000313" key="2">
    <source>
        <dbReference type="EMBL" id="SCU87367.1"/>
    </source>
</evidence>
<protein>
    <submittedName>
        <fullName evidence="2">Uncharacterized protein</fullName>
    </submittedName>
</protein>